<accession>A0A1I3IY78</accession>
<keyword evidence="6" id="KW-1185">Reference proteome</keyword>
<dbReference type="InterPro" id="IPR005143">
    <property type="entry name" value="TF_LuxR_autoind-bd_dom"/>
</dbReference>
<dbReference type="EMBL" id="FORF01000003">
    <property type="protein sequence ID" value="SFI52815.1"/>
    <property type="molecule type" value="Genomic_DNA"/>
</dbReference>
<evidence type="ECO:0000313" key="5">
    <source>
        <dbReference type="EMBL" id="SFI52815.1"/>
    </source>
</evidence>
<sequence>MSTNRDQLISAISDGILRFGFQSFNLTYNKSNTHEFMTDPTLTDWSKSDLEGYHRNNLIDCDPLLELLAERHVRKLWRPADWHGKPKAQAYRAYVEQIGVRSGVTVTLAGRADRISAFAALSRENVEDPSVAPAIAVLAQAALAKAAALEIPGEDLPAACARQSSLTAKQLEILSWAREGKSNRDIATILSISTRTVNYHMSEILKKLGVASRTQAITMTS</sequence>
<gene>
    <name evidence="5" type="ORF">SAMN03080618_00705</name>
</gene>
<feature type="domain" description="HTH luxR-type" evidence="4">
    <location>
        <begin position="159"/>
        <end position="221"/>
    </location>
</feature>
<dbReference type="PANTHER" id="PTHR44688:SF16">
    <property type="entry name" value="DNA-BINDING TRANSCRIPTIONAL ACTIVATOR DEVR_DOSR"/>
    <property type="match status" value="1"/>
</dbReference>
<dbReference type="SUPFAM" id="SSF46894">
    <property type="entry name" value="C-terminal effector domain of the bipartite response regulators"/>
    <property type="match status" value="1"/>
</dbReference>
<dbReference type="InterPro" id="IPR000792">
    <property type="entry name" value="Tscrpt_reg_LuxR_C"/>
</dbReference>
<name>A0A1I3IY78_9HYPH</name>
<dbReference type="PROSITE" id="PS50043">
    <property type="entry name" value="HTH_LUXR_2"/>
    <property type="match status" value="1"/>
</dbReference>
<protein>
    <submittedName>
        <fullName evidence="5">LuxR family transcriptional regulator</fullName>
    </submittedName>
</protein>
<dbReference type="Proteomes" id="UP000242763">
    <property type="component" value="Unassembled WGS sequence"/>
</dbReference>
<dbReference type="InterPro" id="IPR016032">
    <property type="entry name" value="Sig_transdc_resp-reg_C-effctor"/>
</dbReference>
<dbReference type="PANTHER" id="PTHR44688">
    <property type="entry name" value="DNA-BINDING TRANSCRIPTIONAL ACTIVATOR DEVR_DOSR"/>
    <property type="match status" value="1"/>
</dbReference>
<dbReference type="Gene3D" id="1.10.10.10">
    <property type="entry name" value="Winged helix-like DNA-binding domain superfamily/Winged helix DNA-binding domain"/>
    <property type="match status" value="1"/>
</dbReference>
<dbReference type="Pfam" id="PF03472">
    <property type="entry name" value="Autoind_bind"/>
    <property type="match status" value="1"/>
</dbReference>
<organism evidence="5 6">
    <name type="scientific">Aquamicrobium aerolatum DSM 21857</name>
    <dbReference type="NCBI Taxonomy" id="1121003"/>
    <lineage>
        <taxon>Bacteria</taxon>
        <taxon>Pseudomonadati</taxon>
        <taxon>Pseudomonadota</taxon>
        <taxon>Alphaproteobacteria</taxon>
        <taxon>Hyphomicrobiales</taxon>
        <taxon>Phyllobacteriaceae</taxon>
        <taxon>Aerobium</taxon>
    </lineage>
</organism>
<dbReference type="InterPro" id="IPR036693">
    <property type="entry name" value="TF_LuxR_autoind-bd_dom_sf"/>
</dbReference>
<evidence type="ECO:0000313" key="6">
    <source>
        <dbReference type="Proteomes" id="UP000242763"/>
    </source>
</evidence>
<dbReference type="SUPFAM" id="SSF75516">
    <property type="entry name" value="Pheromone-binding domain of LuxR-like quorum-sensing transcription factors"/>
    <property type="match status" value="1"/>
</dbReference>
<dbReference type="SMART" id="SM00421">
    <property type="entry name" value="HTH_LUXR"/>
    <property type="match status" value="1"/>
</dbReference>
<dbReference type="Gene3D" id="3.30.450.80">
    <property type="entry name" value="Transcription factor LuxR-like, autoinducer-binding domain"/>
    <property type="match status" value="1"/>
</dbReference>
<keyword evidence="3" id="KW-0804">Transcription</keyword>
<dbReference type="AlphaFoldDB" id="A0A1I3IY78"/>
<reference evidence="6" key="1">
    <citation type="submission" date="2016-10" db="EMBL/GenBank/DDBJ databases">
        <authorList>
            <person name="Varghese N."/>
            <person name="Submissions S."/>
        </authorList>
    </citation>
    <scope>NUCLEOTIDE SEQUENCE [LARGE SCALE GENOMIC DNA]</scope>
    <source>
        <strain evidence="6">DSM 21857</strain>
    </source>
</reference>
<keyword evidence="1" id="KW-0805">Transcription regulation</keyword>
<dbReference type="Pfam" id="PF00196">
    <property type="entry name" value="GerE"/>
    <property type="match status" value="1"/>
</dbReference>
<proteinExistence type="predicted"/>
<dbReference type="OrthoDB" id="3170288at2"/>
<evidence type="ECO:0000256" key="3">
    <source>
        <dbReference type="ARBA" id="ARBA00023163"/>
    </source>
</evidence>
<dbReference type="PRINTS" id="PR00038">
    <property type="entry name" value="HTHLUXR"/>
</dbReference>
<dbReference type="RefSeq" id="WP_091518677.1">
    <property type="nucleotide sequence ID" value="NZ_FORF01000003.1"/>
</dbReference>
<dbReference type="CDD" id="cd06170">
    <property type="entry name" value="LuxR_C_like"/>
    <property type="match status" value="1"/>
</dbReference>
<dbReference type="GO" id="GO:0006355">
    <property type="term" value="P:regulation of DNA-templated transcription"/>
    <property type="evidence" value="ECO:0007669"/>
    <property type="project" value="InterPro"/>
</dbReference>
<keyword evidence="2" id="KW-0238">DNA-binding</keyword>
<dbReference type="GO" id="GO:0003677">
    <property type="term" value="F:DNA binding"/>
    <property type="evidence" value="ECO:0007669"/>
    <property type="project" value="UniProtKB-KW"/>
</dbReference>
<dbReference type="InterPro" id="IPR036388">
    <property type="entry name" value="WH-like_DNA-bd_sf"/>
</dbReference>
<evidence type="ECO:0000259" key="4">
    <source>
        <dbReference type="PROSITE" id="PS50043"/>
    </source>
</evidence>
<dbReference type="STRING" id="1121003.SAMN03080618_00705"/>
<evidence type="ECO:0000256" key="2">
    <source>
        <dbReference type="ARBA" id="ARBA00023125"/>
    </source>
</evidence>
<evidence type="ECO:0000256" key="1">
    <source>
        <dbReference type="ARBA" id="ARBA00023015"/>
    </source>
</evidence>